<dbReference type="EMBL" id="MTYJ01000012">
    <property type="protein sequence ID" value="OQV23381.1"/>
    <property type="molecule type" value="Genomic_DNA"/>
</dbReference>
<evidence type="ECO:0000313" key="1">
    <source>
        <dbReference type="EMBL" id="OQV23381.1"/>
    </source>
</evidence>
<keyword evidence="2" id="KW-1185">Reference proteome</keyword>
<dbReference type="InterPro" id="IPR050778">
    <property type="entry name" value="Cueball_EGF_LRP_Nidogen"/>
</dbReference>
<dbReference type="GO" id="GO:0017147">
    <property type="term" value="F:Wnt-protein binding"/>
    <property type="evidence" value="ECO:0007669"/>
    <property type="project" value="TreeGrafter"/>
</dbReference>
<dbReference type="InterPro" id="IPR011042">
    <property type="entry name" value="6-blade_b-propeller_TolB-like"/>
</dbReference>
<dbReference type="GO" id="GO:0005886">
    <property type="term" value="C:plasma membrane"/>
    <property type="evidence" value="ECO:0007669"/>
    <property type="project" value="TreeGrafter"/>
</dbReference>
<name>A0A1W0X7Z2_HYPEX</name>
<dbReference type="Gene3D" id="2.120.10.30">
    <property type="entry name" value="TolB, C-terminal domain"/>
    <property type="match status" value="1"/>
</dbReference>
<sequence>MKGPGCDLFCRGKDNLCISESYAGQCEDDDDPACSQSCKDESRGGGKCGPFKSTKICYCDGCPGATEEFLAFTNMNVWRIPLENKLVGTQLLSNISDVSGSIVADCAEHNLYWNSRSTGIRRSQYDGSDNQLVLPQPGVYLGLAIDFISRNIFWRNGNSLFVARLKDLPAGQLTVMTDARLTEDSALAVHPARG</sequence>
<dbReference type="Proteomes" id="UP000192578">
    <property type="component" value="Unassembled WGS sequence"/>
</dbReference>
<comment type="caution">
    <text evidence="1">The sequence shown here is derived from an EMBL/GenBank/DDBJ whole genome shotgun (WGS) entry which is preliminary data.</text>
</comment>
<dbReference type="OrthoDB" id="2160190at2759"/>
<evidence type="ECO:0000313" key="2">
    <source>
        <dbReference type="Proteomes" id="UP000192578"/>
    </source>
</evidence>
<dbReference type="PANTHER" id="PTHR46513">
    <property type="entry name" value="VITELLOGENIN RECEPTOR-LIKE PROTEIN-RELATED-RELATED"/>
    <property type="match status" value="1"/>
</dbReference>
<dbReference type="SUPFAM" id="SSF63825">
    <property type="entry name" value="YWTD domain"/>
    <property type="match status" value="1"/>
</dbReference>
<dbReference type="GO" id="GO:0060070">
    <property type="term" value="P:canonical Wnt signaling pathway"/>
    <property type="evidence" value="ECO:0007669"/>
    <property type="project" value="TreeGrafter"/>
</dbReference>
<dbReference type="PANTHER" id="PTHR46513:SF13">
    <property type="entry name" value="EGF-LIKE DOMAIN-CONTAINING PROTEIN"/>
    <property type="match status" value="1"/>
</dbReference>
<dbReference type="GO" id="GO:0042813">
    <property type="term" value="F:Wnt receptor activity"/>
    <property type="evidence" value="ECO:0007669"/>
    <property type="project" value="TreeGrafter"/>
</dbReference>
<dbReference type="AlphaFoldDB" id="A0A1W0X7Z2"/>
<organism evidence="1 2">
    <name type="scientific">Hypsibius exemplaris</name>
    <name type="common">Freshwater tardigrade</name>
    <dbReference type="NCBI Taxonomy" id="2072580"/>
    <lineage>
        <taxon>Eukaryota</taxon>
        <taxon>Metazoa</taxon>
        <taxon>Ecdysozoa</taxon>
        <taxon>Tardigrada</taxon>
        <taxon>Eutardigrada</taxon>
        <taxon>Parachela</taxon>
        <taxon>Hypsibioidea</taxon>
        <taxon>Hypsibiidae</taxon>
        <taxon>Hypsibius</taxon>
    </lineage>
</organism>
<reference evidence="2" key="1">
    <citation type="submission" date="2017-01" db="EMBL/GenBank/DDBJ databases">
        <title>Comparative genomics of anhydrobiosis in the tardigrade Hypsibius dujardini.</title>
        <authorList>
            <person name="Yoshida Y."/>
            <person name="Koutsovoulos G."/>
            <person name="Laetsch D."/>
            <person name="Stevens L."/>
            <person name="Kumar S."/>
            <person name="Horikawa D."/>
            <person name="Ishino K."/>
            <person name="Komine S."/>
            <person name="Tomita M."/>
            <person name="Blaxter M."/>
            <person name="Arakawa K."/>
        </authorList>
    </citation>
    <scope>NUCLEOTIDE SEQUENCE [LARGE SCALE GENOMIC DNA]</scope>
    <source>
        <strain evidence="2">Z151</strain>
    </source>
</reference>
<accession>A0A1W0X7Z2</accession>
<protein>
    <submittedName>
        <fullName evidence="1">Uncharacterized protein</fullName>
    </submittedName>
</protein>
<proteinExistence type="predicted"/>
<gene>
    <name evidence="1" type="ORF">BV898_02827</name>
</gene>